<proteinExistence type="predicted"/>
<evidence type="ECO:0000313" key="3">
    <source>
        <dbReference type="Proteomes" id="UP000605970"/>
    </source>
</evidence>
<keyword evidence="3" id="KW-1185">Reference proteome</keyword>
<accession>A0A8S9ZZQ9</accession>
<reference evidence="2" key="1">
    <citation type="journal article" date="2020" name="Ecol. Evol.">
        <title>Genome structure and content of the rice root-knot nematode (Meloidogyne graminicola).</title>
        <authorList>
            <person name="Phan N.T."/>
            <person name="Danchin E.G.J."/>
            <person name="Klopp C."/>
            <person name="Perfus-Barbeoch L."/>
            <person name="Kozlowski D.K."/>
            <person name="Koutsovoulos G.D."/>
            <person name="Lopez-Roques C."/>
            <person name="Bouchez O."/>
            <person name="Zahm M."/>
            <person name="Besnard G."/>
            <person name="Bellafiore S."/>
        </authorList>
    </citation>
    <scope>NUCLEOTIDE SEQUENCE</scope>
    <source>
        <strain evidence="2">VN-18</strain>
    </source>
</reference>
<evidence type="ECO:0000313" key="2">
    <source>
        <dbReference type="EMBL" id="KAF7639117.1"/>
    </source>
</evidence>
<dbReference type="EMBL" id="JABEBT010000007">
    <property type="protein sequence ID" value="KAF7639117.1"/>
    <property type="molecule type" value="Genomic_DNA"/>
</dbReference>
<feature type="compositionally biased region" description="Acidic residues" evidence="1">
    <location>
        <begin position="111"/>
        <end position="131"/>
    </location>
</feature>
<dbReference type="AlphaFoldDB" id="A0A8S9ZZQ9"/>
<organism evidence="2 3">
    <name type="scientific">Meloidogyne graminicola</name>
    <dbReference type="NCBI Taxonomy" id="189291"/>
    <lineage>
        <taxon>Eukaryota</taxon>
        <taxon>Metazoa</taxon>
        <taxon>Ecdysozoa</taxon>
        <taxon>Nematoda</taxon>
        <taxon>Chromadorea</taxon>
        <taxon>Rhabditida</taxon>
        <taxon>Tylenchina</taxon>
        <taxon>Tylenchomorpha</taxon>
        <taxon>Tylenchoidea</taxon>
        <taxon>Meloidogynidae</taxon>
        <taxon>Meloidogyninae</taxon>
        <taxon>Meloidogyne</taxon>
    </lineage>
</organism>
<protein>
    <submittedName>
        <fullName evidence="2">Uncharacterized protein</fullName>
    </submittedName>
</protein>
<gene>
    <name evidence="2" type="ORF">Mgra_00001351</name>
</gene>
<evidence type="ECO:0000256" key="1">
    <source>
        <dbReference type="SAM" id="MobiDB-lite"/>
    </source>
</evidence>
<sequence length="193" mass="22319">MLQMNDYFLIFFLNIQSKPCSSQQFQQQIIEHKNISSPKNNKEKLLKEQKEENNNEISEKITFLRRRKGGGGIENNKNNINLQHKYTTQVANRTSVNRPLPQLPPFITNSDNDEMDEDEEDYERNEQEDLEEPELPVYVNSTNDSGLGGSSFNVPKEYANTKTRKHLTTKSIRVSEKIQQSAMQAALIIVWAN</sequence>
<name>A0A8S9ZZQ9_9BILA</name>
<feature type="region of interest" description="Disordered" evidence="1">
    <location>
        <begin position="96"/>
        <end position="131"/>
    </location>
</feature>
<comment type="caution">
    <text evidence="2">The sequence shown here is derived from an EMBL/GenBank/DDBJ whole genome shotgun (WGS) entry which is preliminary data.</text>
</comment>
<dbReference type="Proteomes" id="UP000605970">
    <property type="component" value="Unassembled WGS sequence"/>
</dbReference>
<feature type="region of interest" description="Disordered" evidence="1">
    <location>
        <begin position="32"/>
        <end position="53"/>
    </location>
</feature>